<feature type="compositionally biased region" description="Polar residues" evidence="1">
    <location>
        <begin position="37"/>
        <end position="51"/>
    </location>
</feature>
<dbReference type="PANTHER" id="PTHR15426">
    <property type="entry name" value="PROTEIN DEPP1"/>
    <property type="match status" value="1"/>
</dbReference>
<protein>
    <submittedName>
        <fullName evidence="2">Uncharacterized protein</fullName>
    </submittedName>
</protein>
<feature type="region of interest" description="Disordered" evidence="1">
    <location>
        <begin position="153"/>
        <end position="188"/>
    </location>
</feature>
<name>A0AAN7MR56_MYCAM</name>
<dbReference type="EMBL" id="JAUNZN010000011">
    <property type="protein sequence ID" value="KAK4814513.1"/>
    <property type="molecule type" value="Genomic_DNA"/>
</dbReference>
<reference evidence="2 3" key="1">
    <citation type="journal article" date="2023" name="J. Hered.">
        <title>Chromosome-level genome of the wood stork (Mycteria americana) provides insight into avian chromosome evolution.</title>
        <authorList>
            <person name="Flamio R. Jr."/>
            <person name="Ramstad K.M."/>
        </authorList>
    </citation>
    <scope>NUCLEOTIDE SEQUENCE [LARGE SCALE GENOMIC DNA]</scope>
    <source>
        <strain evidence="2">JAX WOST 10</strain>
    </source>
</reference>
<dbReference type="Proteomes" id="UP001333110">
    <property type="component" value="Unassembled WGS sequence"/>
</dbReference>
<accession>A0AAN7MR56</accession>
<evidence type="ECO:0000313" key="3">
    <source>
        <dbReference type="Proteomes" id="UP001333110"/>
    </source>
</evidence>
<dbReference type="GO" id="GO:0010506">
    <property type="term" value="P:regulation of autophagy"/>
    <property type="evidence" value="ECO:0007669"/>
    <property type="project" value="TreeGrafter"/>
</dbReference>
<comment type="caution">
    <text evidence="2">The sequence shown here is derived from an EMBL/GenBank/DDBJ whole genome shotgun (WGS) entry which is preliminary data.</text>
</comment>
<dbReference type="PANTHER" id="PTHR15426:SF6">
    <property type="entry name" value="PROTEIN DEPP1"/>
    <property type="match status" value="1"/>
</dbReference>
<gene>
    <name evidence="2" type="ORF">QYF61_021576</name>
</gene>
<organism evidence="2 3">
    <name type="scientific">Mycteria americana</name>
    <name type="common">Wood stork</name>
    <dbReference type="NCBI Taxonomy" id="33587"/>
    <lineage>
        <taxon>Eukaryota</taxon>
        <taxon>Metazoa</taxon>
        <taxon>Chordata</taxon>
        <taxon>Craniata</taxon>
        <taxon>Vertebrata</taxon>
        <taxon>Euteleostomi</taxon>
        <taxon>Archelosauria</taxon>
        <taxon>Archosauria</taxon>
        <taxon>Dinosauria</taxon>
        <taxon>Saurischia</taxon>
        <taxon>Theropoda</taxon>
        <taxon>Coelurosauria</taxon>
        <taxon>Aves</taxon>
        <taxon>Neognathae</taxon>
        <taxon>Neoaves</taxon>
        <taxon>Aequornithes</taxon>
        <taxon>Ciconiiformes</taxon>
        <taxon>Ciconiidae</taxon>
        <taxon>Mycteria</taxon>
    </lineage>
</organism>
<evidence type="ECO:0000256" key="1">
    <source>
        <dbReference type="SAM" id="MobiDB-lite"/>
    </source>
</evidence>
<feature type="compositionally biased region" description="Low complexity" evidence="1">
    <location>
        <begin position="153"/>
        <end position="166"/>
    </location>
</feature>
<dbReference type="GO" id="GO:0005739">
    <property type="term" value="C:mitochondrion"/>
    <property type="evidence" value="ECO:0007669"/>
    <property type="project" value="TreeGrafter"/>
</dbReference>
<keyword evidence="3" id="KW-1185">Reference proteome</keyword>
<proteinExistence type="predicted"/>
<dbReference type="AlphaFoldDB" id="A0AAN7MR56"/>
<evidence type="ECO:0000313" key="2">
    <source>
        <dbReference type="EMBL" id="KAK4814513.1"/>
    </source>
</evidence>
<feature type="region of interest" description="Disordered" evidence="1">
    <location>
        <begin position="31"/>
        <end position="55"/>
    </location>
</feature>
<sequence length="341" mass="37467">MLIMSGLFFAAMAPRIRLSISKPLPTIRETHEEAMEDSTSNLKRTGSTAASPDSYSSDDYIQSICHLARPTFPGLPESSGKIQDRKTLKTIEDRPWSPSLGGTQQETSKCKLTNFISNVVPLGKATPAEADFWSREDPLAQIYTRAGELRSSKASSYGKSSSMGYSQCNSSSPNSELHPPATKEKATGKSNLLQVFSFPRLPSPRPVQKEAVCSELKYLRRDEGAVLGSNHSRKENGPVFVTGEELSPCSARGKLLGNPALRCSVRRQSCLLNTAGADEKEGRENSHCDKNIMGDVPTKQRYSECFQAAKKAMIHNWISEHRCIWKEAKVKACLLPAIAEV</sequence>
<dbReference type="InterPro" id="IPR020133">
    <property type="entry name" value="DEPP"/>
</dbReference>